<dbReference type="EMBL" id="CAJNJA010096585">
    <property type="protein sequence ID" value="CAE7942403.1"/>
    <property type="molecule type" value="Genomic_DNA"/>
</dbReference>
<dbReference type="AlphaFoldDB" id="A0A813CD65"/>
<evidence type="ECO:0000313" key="1">
    <source>
        <dbReference type="EMBL" id="CAE7942403.1"/>
    </source>
</evidence>
<organism evidence="1 2">
    <name type="scientific">Symbiodinium necroappetens</name>
    <dbReference type="NCBI Taxonomy" id="1628268"/>
    <lineage>
        <taxon>Eukaryota</taxon>
        <taxon>Sar</taxon>
        <taxon>Alveolata</taxon>
        <taxon>Dinophyceae</taxon>
        <taxon>Suessiales</taxon>
        <taxon>Symbiodiniaceae</taxon>
        <taxon>Symbiodinium</taxon>
    </lineage>
</organism>
<proteinExistence type="predicted"/>
<name>A0A813CD65_9DINO</name>
<evidence type="ECO:0000313" key="2">
    <source>
        <dbReference type="Proteomes" id="UP000601435"/>
    </source>
</evidence>
<gene>
    <name evidence="1" type="primary">mad2l1-1</name>
    <name evidence="1" type="ORF">SNEC2469_LOCUS34652</name>
</gene>
<keyword evidence="2" id="KW-1185">Reference proteome</keyword>
<dbReference type="OrthoDB" id="411349at2759"/>
<dbReference type="Proteomes" id="UP000601435">
    <property type="component" value="Unassembled WGS sequence"/>
</dbReference>
<protein>
    <submittedName>
        <fullName evidence="1">Mad2l1-1 protein</fullName>
    </submittedName>
</protein>
<reference evidence="1" key="1">
    <citation type="submission" date="2021-02" db="EMBL/GenBank/DDBJ databases">
        <authorList>
            <person name="Dougan E. K."/>
            <person name="Rhodes N."/>
            <person name="Thang M."/>
            <person name="Chan C."/>
        </authorList>
    </citation>
    <scope>NUCLEOTIDE SEQUENCE</scope>
</reference>
<sequence>MPFWGLRFMRSTPNLQLSSRRCILTLRASNFPEIFDRRPSTADAAFAGDPLCQLEASRRGKVIQKLLRDNSAIFSPSGTSSEAPRGLRVNGQRRARHQSEFDWSLNGRRMECKSTRLAWDPSQSRWFARWRAIKFRKEDSNSACSFDDLILVLHSPFRLDIIMHDFNAFVNTQGDRTPTIGHTVCCRASAASTDALHASESIIQKLIQHPGSCHHIASFRTDAEPVTGAVTDELSTSSYAKSWGHYRNAPLAELSAASRGLLLQDLAYRIDQMLHPSSAFALSPESEERGIRRGSADWCRDGRLVEFKSSKISWVDSAQAWRIRFCCIKDTLHRPDGFSPFDELWLGIYSPGAFYLVHHRGDFAKTSNGVATACLGRAIVLSTPSHGADISLAAKCLLAKFESNGCKLLAQVVW</sequence>
<comment type="caution">
    <text evidence="1">The sequence shown here is derived from an EMBL/GenBank/DDBJ whole genome shotgun (WGS) entry which is preliminary data.</text>
</comment>
<accession>A0A813CD65</accession>